<dbReference type="Gene3D" id="1.20.1250.10">
    <property type="match status" value="1"/>
</dbReference>
<keyword evidence="3 8" id="KW-0202">Cytokine</keyword>
<evidence type="ECO:0000256" key="2">
    <source>
        <dbReference type="ARBA" id="ARBA00011033"/>
    </source>
</evidence>
<protein>
    <submittedName>
        <fullName evidence="10">Uncharacterized protein</fullName>
    </submittedName>
</protein>
<dbReference type="Pfam" id="PF00143">
    <property type="entry name" value="Interferon"/>
    <property type="match status" value="1"/>
</dbReference>
<dbReference type="Proteomes" id="UP001187315">
    <property type="component" value="Unassembled WGS sequence"/>
</dbReference>
<comment type="subcellular location">
    <subcellularLocation>
        <location evidence="1">Secreted</location>
    </subcellularLocation>
</comment>
<evidence type="ECO:0000256" key="5">
    <source>
        <dbReference type="ARBA" id="ARBA00022729"/>
    </source>
</evidence>
<reference evidence="10" key="1">
    <citation type="submission" date="2023-08" db="EMBL/GenBank/DDBJ databases">
        <title>Pelteobagrus vachellii genome.</title>
        <authorList>
            <person name="Liu H."/>
        </authorList>
    </citation>
    <scope>NUCLEOTIDE SEQUENCE</scope>
    <source>
        <strain evidence="10">PRFRI_2022a</strain>
        <tissue evidence="10">Muscle</tissue>
    </source>
</reference>
<keyword evidence="11" id="KW-1185">Reference proteome</keyword>
<keyword evidence="6 8" id="KW-0051">Antiviral defense</keyword>
<dbReference type="InterPro" id="IPR009079">
    <property type="entry name" value="4_helix_cytokine-like_core"/>
</dbReference>
<keyword evidence="5 9" id="KW-0732">Signal</keyword>
<evidence type="ECO:0000256" key="7">
    <source>
        <dbReference type="ARBA" id="ARBA00023157"/>
    </source>
</evidence>
<sequence>MELLRFVFVLVLSLCVAAAAPSCIWTHFRLPTLNKKSIGLLESMGGRMPLECLEEKNNSFPQVSFPKVGAEMLTNENLLPISLEAFNGVAKIFNNNHTSVTWDTNNLSLFKTIIDRQVDNLQKCVGKQVQTVMDKSASNSTDTLRSYFVKLEERLKEQEFSSCAWEIVRKEVLDSLETLQTFIESKN</sequence>
<dbReference type="SMART" id="SM00076">
    <property type="entry name" value="IFabd"/>
    <property type="match status" value="1"/>
</dbReference>
<evidence type="ECO:0000256" key="3">
    <source>
        <dbReference type="ARBA" id="ARBA00022514"/>
    </source>
</evidence>
<organism evidence="10 11">
    <name type="scientific">Tachysurus vachellii</name>
    <name type="common">Darkbarbel catfish</name>
    <name type="synonym">Pelteobagrus vachellii</name>
    <dbReference type="NCBI Taxonomy" id="175792"/>
    <lineage>
        <taxon>Eukaryota</taxon>
        <taxon>Metazoa</taxon>
        <taxon>Chordata</taxon>
        <taxon>Craniata</taxon>
        <taxon>Vertebrata</taxon>
        <taxon>Euteleostomi</taxon>
        <taxon>Actinopterygii</taxon>
        <taxon>Neopterygii</taxon>
        <taxon>Teleostei</taxon>
        <taxon>Ostariophysi</taxon>
        <taxon>Siluriformes</taxon>
        <taxon>Bagridae</taxon>
        <taxon>Tachysurus</taxon>
    </lineage>
</organism>
<gene>
    <name evidence="10" type="ORF">Q7C36_014040</name>
</gene>
<evidence type="ECO:0000256" key="9">
    <source>
        <dbReference type="SAM" id="SignalP"/>
    </source>
</evidence>
<feature type="chain" id="PRO_5041680108" evidence="9">
    <location>
        <begin position="20"/>
        <end position="187"/>
    </location>
</feature>
<evidence type="ECO:0000256" key="1">
    <source>
        <dbReference type="ARBA" id="ARBA00004613"/>
    </source>
</evidence>
<comment type="caution">
    <text evidence="10">The sequence shown here is derived from an EMBL/GenBank/DDBJ whole genome shotgun (WGS) entry which is preliminary data.</text>
</comment>
<dbReference type="GO" id="GO:0005126">
    <property type="term" value="F:cytokine receptor binding"/>
    <property type="evidence" value="ECO:0007669"/>
    <property type="project" value="InterPro"/>
</dbReference>
<dbReference type="SUPFAM" id="SSF47266">
    <property type="entry name" value="4-helical cytokines"/>
    <property type="match status" value="1"/>
</dbReference>
<evidence type="ECO:0000313" key="11">
    <source>
        <dbReference type="Proteomes" id="UP001187315"/>
    </source>
</evidence>
<evidence type="ECO:0000256" key="8">
    <source>
        <dbReference type="RuleBase" id="RU000436"/>
    </source>
</evidence>
<keyword evidence="7" id="KW-1015">Disulfide bond</keyword>
<comment type="similarity">
    <text evidence="2 8">Belongs to the alpha/beta interferon family.</text>
</comment>
<dbReference type="GO" id="GO:0005125">
    <property type="term" value="F:cytokine activity"/>
    <property type="evidence" value="ECO:0007669"/>
    <property type="project" value="UniProtKB-KW"/>
</dbReference>
<evidence type="ECO:0000256" key="4">
    <source>
        <dbReference type="ARBA" id="ARBA00022525"/>
    </source>
</evidence>
<dbReference type="GO" id="GO:0051607">
    <property type="term" value="P:defense response to virus"/>
    <property type="evidence" value="ECO:0007669"/>
    <property type="project" value="UniProtKB-KW"/>
</dbReference>
<evidence type="ECO:0000256" key="6">
    <source>
        <dbReference type="ARBA" id="ARBA00023118"/>
    </source>
</evidence>
<dbReference type="GO" id="GO:0006955">
    <property type="term" value="P:immune response"/>
    <property type="evidence" value="ECO:0007669"/>
    <property type="project" value="UniProtKB-ARBA"/>
</dbReference>
<proteinExistence type="inferred from homology"/>
<keyword evidence="4" id="KW-0964">Secreted</keyword>
<accession>A0AA88SE88</accession>
<feature type="signal peptide" evidence="9">
    <location>
        <begin position="1"/>
        <end position="19"/>
    </location>
</feature>
<dbReference type="InterPro" id="IPR000471">
    <property type="entry name" value="Interferon_alpha/beta/delta"/>
</dbReference>
<dbReference type="PRINTS" id="PR00266">
    <property type="entry name" value="INTERFERONAB"/>
</dbReference>
<dbReference type="PANTHER" id="PTHR11691:SF73">
    <property type="entry name" value="INTERFERON BETA"/>
    <property type="match status" value="1"/>
</dbReference>
<name>A0AA88SE88_TACVA</name>
<dbReference type="GO" id="GO:0005615">
    <property type="term" value="C:extracellular space"/>
    <property type="evidence" value="ECO:0007669"/>
    <property type="project" value="UniProtKB-KW"/>
</dbReference>
<evidence type="ECO:0000313" key="10">
    <source>
        <dbReference type="EMBL" id="KAK2836171.1"/>
    </source>
</evidence>
<dbReference type="PANTHER" id="PTHR11691">
    <property type="entry name" value="TYPE I INTERFERON"/>
    <property type="match status" value="1"/>
</dbReference>
<dbReference type="EMBL" id="JAVHJS010000014">
    <property type="protein sequence ID" value="KAK2836171.1"/>
    <property type="molecule type" value="Genomic_DNA"/>
</dbReference>
<dbReference type="AlphaFoldDB" id="A0AA88SE88"/>